<dbReference type="RefSeq" id="WP_145641674.1">
    <property type="nucleotide sequence ID" value="NZ_VIWP01000009.1"/>
</dbReference>
<accession>A0A561QC55</accession>
<name>A0A561QC55_9HYPH</name>
<organism evidence="1 2">
    <name type="scientific">Neorhizobium alkalisoli</name>
    <dbReference type="NCBI Taxonomy" id="528178"/>
    <lineage>
        <taxon>Bacteria</taxon>
        <taxon>Pseudomonadati</taxon>
        <taxon>Pseudomonadota</taxon>
        <taxon>Alphaproteobacteria</taxon>
        <taxon>Hyphomicrobiales</taxon>
        <taxon>Rhizobiaceae</taxon>
        <taxon>Rhizobium/Agrobacterium group</taxon>
        <taxon>Neorhizobium</taxon>
    </lineage>
</organism>
<gene>
    <name evidence="1" type="ORF">FHW37_10923</name>
</gene>
<keyword evidence="2" id="KW-1185">Reference proteome</keyword>
<evidence type="ECO:0000313" key="1">
    <source>
        <dbReference type="EMBL" id="TWF47960.1"/>
    </source>
</evidence>
<dbReference type="OrthoDB" id="7365361at2"/>
<proteinExistence type="predicted"/>
<protein>
    <submittedName>
        <fullName evidence="1">Uncharacterized protein</fullName>
    </submittedName>
</protein>
<comment type="caution">
    <text evidence="1">The sequence shown here is derived from an EMBL/GenBank/DDBJ whole genome shotgun (WGS) entry which is preliminary data.</text>
</comment>
<evidence type="ECO:0000313" key="2">
    <source>
        <dbReference type="Proteomes" id="UP000320653"/>
    </source>
</evidence>
<dbReference type="AlphaFoldDB" id="A0A561QC55"/>
<sequence length="94" mass="10004">MSKDLTMQEVIADSMIALVNAADGMDQQSFAHLLENVALKLAAKGGKYSAGSASATFKPTGQKVSISTSDFPGEGFWSYQNQVHVDDRPPLTSP</sequence>
<dbReference type="EMBL" id="VIWP01000009">
    <property type="protein sequence ID" value="TWF47960.1"/>
    <property type="molecule type" value="Genomic_DNA"/>
</dbReference>
<dbReference type="Proteomes" id="UP000320653">
    <property type="component" value="Unassembled WGS sequence"/>
</dbReference>
<reference evidence="1 2" key="1">
    <citation type="submission" date="2019-06" db="EMBL/GenBank/DDBJ databases">
        <title>Sorghum-associated microbial communities from plants grown in Nebraska, USA.</title>
        <authorList>
            <person name="Schachtman D."/>
        </authorList>
    </citation>
    <scope>NUCLEOTIDE SEQUENCE [LARGE SCALE GENOMIC DNA]</scope>
    <source>
        <strain evidence="1 2">1225</strain>
    </source>
</reference>